<feature type="transmembrane region" description="Helical" evidence="8">
    <location>
        <begin position="98"/>
        <end position="122"/>
    </location>
</feature>
<comment type="subcellular location">
    <subcellularLocation>
        <location evidence="1">Cell membrane</location>
        <topology evidence="1">Multi-pass membrane protein</topology>
    </subcellularLocation>
</comment>
<proteinExistence type="predicted"/>
<dbReference type="Pfam" id="PF03023">
    <property type="entry name" value="MurJ"/>
    <property type="match status" value="1"/>
</dbReference>
<evidence type="ECO:0000256" key="6">
    <source>
        <dbReference type="ARBA" id="ARBA00022989"/>
    </source>
</evidence>
<dbReference type="PANTHER" id="PTHR47019:SF1">
    <property type="entry name" value="LIPID II FLIPPASE MURJ"/>
    <property type="match status" value="1"/>
</dbReference>
<dbReference type="EMBL" id="MEIA01000168">
    <property type="protein sequence ID" value="OJF13172.1"/>
    <property type="molecule type" value="Genomic_DNA"/>
</dbReference>
<dbReference type="PANTHER" id="PTHR47019">
    <property type="entry name" value="LIPID II FLIPPASE MURJ"/>
    <property type="match status" value="1"/>
</dbReference>
<keyword evidence="4" id="KW-0133">Cell shape</keyword>
<dbReference type="RefSeq" id="WP_071806252.1">
    <property type="nucleotide sequence ID" value="NZ_MEIA01000168.1"/>
</dbReference>
<evidence type="ECO:0000256" key="3">
    <source>
        <dbReference type="ARBA" id="ARBA00022692"/>
    </source>
</evidence>
<evidence type="ECO:0000256" key="7">
    <source>
        <dbReference type="ARBA" id="ARBA00023136"/>
    </source>
</evidence>
<keyword evidence="10" id="KW-1185">Reference proteome</keyword>
<feature type="transmembrane region" description="Helical" evidence="8">
    <location>
        <begin position="349"/>
        <end position="371"/>
    </location>
</feature>
<organism evidence="9 10">
    <name type="scientific">Couchioplanes caeruleus subsp. caeruleus</name>
    <dbReference type="NCBI Taxonomy" id="56427"/>
    <lineage>
        <taxon>Bacteria</taxon>
        <taxon>Bacillati</taxon>
        <taxon>Actinomycetota</taxon>
        <taxon>Actinomycetes</taxon>
        <taxon>Micromonosporales</taxon>
        <taxon>Micromonosporaceae</taxon>
        <taxon>Couchioplanes</taxon>
    </lineage>
</organism>
<evidence type="ECO:0000256" key="5">
    <source>
        <dbReference type="ARBA" id="ARBA00022984"/>
    </source>
</evidence>
<feature type="transmembrane region" description="Helical" evidence="8">
    <location>
        <begin position="488"/>
        <end position="506"/>
    </location>
</feature>
<feature type="transmembrane region" description="Helical" evidence="8">
    <location>
        <begin position="324"/>
        <end position="343"/>
    </location>
</feature>
<dbReference type="GO" id="GO:0009252">
    <property type="term" value="P:peptidoglycan biosynthetic process"/>
    <property type="evidence" value="ECO:0007669"/>
    <property type="project" value="UniProtKB-KW"/>
</dbReference>
<sequence>MTSARIRAGVAGAATVIAVLTILARIAGFGRMFVFLRTVGKDGLANVYTAANSIPNIVFELVAGGALASLVVPLIAGAVEAGDRERVGAVASALLTRVLLLMVPLAVLVAVLAGPIAGLFAVPAEGQEVAARMLRIFAPQLPLYGVGIVLTGVLQAHHRFAWPVIAPLLSSVTVMGAYLSYAVVDGARSDFAGLSGTGELILAGGTTLGVVVLALCLLIPLRRLRLHWRPVWGFPGNEGRLALRLGWAGAVTVGAQQIMVSTVTILAVDGPLVVFNAAQTVFLLPWAVLAVPLATAVYPGLAAAASRGDEAEYTASLARTARSVVLLACLGAAALGAVAWPAARLIDAPAAAPGIVAFAPGLLGYALFALLSRALYARGATAAAAAATAVGWGIAALAAIVFSARLAERHEVAGLGAASTIGMSVIGLLLVLGVRRHAGPEALSGLLRVSVVGIVAAVAAGFAGWGAAEGVRQAIGGTPGVWGSVLEGMLGGVVVAVVFAAVVYPLDRHGLRSLVSKFTGRDRT</sequence>
<feature type="transmembrane region" description="Helical" evidence="8">
    <location>
        <begin position="160"/>
        <end position="181"/>
    </location>
</feature>
<feature type="transmembrane region" description="Helical" evidence="8">
    <location>
        <begin position="446"/>
        <end position="468"/>
    </location>
</feature>
<keyword evidence="3 8" id="KW-0812">Transmembrane</keyword>
<keyword evidence="2" id="KW-1003">Cell membrane</keyword>
<protein>
    <submittedName>
        <fullName evidence="9">Virulence factor MviN</fullName>
    </submittedName>
</protein>
<evidence type="ECO:0000313" key="10">
    <source>
        <dbReference type="Proteomes" id="UP000182486"/>
    </source>
</evidence>
<dbReference type="GO" id="GO:0034204">
    <property type="term" value="P:lipid translocation"/>
    <property type="evidence" value="ECO:0007669"/>
    <property type="project" value="TreeGrafter"/>
</dbReference>
<evidence type="ECO:0000256" key="4">
    <source>
        <dbReference type="ARBA" id="ARBA00022960"/>
    </source>
</evidence>
<dbReference type="PRINTS" id="PR01806">
    <property type="entry name" value="VIRFACTRMVIN"/>
</dbReference>
<feature type="transmembrane region" description="Helical" evidence="8">
    <location>
        <begin position="201"/>
        <end position="221"/>
    </location>
</feature>
<gene>
    <name evidence="9" type="ORF">BG844_16665</name>
</gene>
<feature type="transmembrane region" description="Helical" evidence="8">
    <location>
        <begin position="280"/>
        <end position="303"/>
    </location>
</feature>
<dbReference type="GO" id="GO:0015648">
    <property type="term" value="F:lipid-linked peptidoglycan transporter activity"/>
    <property type="evidence" value="ECO:0007669"/>
    <property type="project" value="TreeGrafter"/>
</dbReference>
<dbReference type="GO" id="GO:0008360">
    <property type="term" value="P:regulation of cell shape"/>
    <property type="evidence" value="ECO:0007669"/>
    <property type="project" value="UniProtKB-KW"/>
</dbReference>
<reference evidence="9 10" key="1">
    <citation type="submission" date="2016-09" db="EMBL/GenBank/DDBJ databases">
        <title>Couchioplanes caeruleus draft genome sequence.</title>
        <authorList>
            <person name="Sheehan J."/>
            <person name="Caffrey P."/>
        </authorList>
    </citation>
    <scope>NUCLEOTIDE SEQUENCE [LARGE SCALE GENOMIC DNA]</scope>
    <source>
        <strain evidence="9 10">DSM 43634</strain>
    </source>
</reference>
<accession>A0A1K0GPS9</accession>
<dbReference type="InterPro" id="IPR004268">
    <property type="entry name" value="MurJ"/>
</dbReference>
<evidence type="ECO:0000256" key="1">
    <source>
        <dbReference type="ARBA" id="ARBA00004651"/>
    </source>
</evidence>
<keyword evidence="7 8" id="KW-0472">Membrane</keyword>
<comment type="caution">
    <text evidence="9">The sequence shown here is derived from an EMBL/GenBank/DDBJ whole genome shotgun (WGS) entry which is preliminary data.</text>
</comment>
<dbReference type="Proteomes" id="UP000182486">
    <property type="component" value="Unassembled WGS sequence"/>
</dbReference>
<feature type="transmembrane region" description="Helical" evidence="8">
    <location>
        <begin position="383"/>
        <end position="406"/>
    </location>
</feature>
<evidence type="ECO:0000313" key="9">
    <source>
        <dbReference type="EMBL" id="OJF13172.1"/>
    </source>
</evidence>
<dbReference type="GO" id="GO:0005886">
    <property type="term" value="C:plasma membrane"/>
    <property type="evidence" value="ECO:0007669"/>
    <property type="project" value="UniProtKB-SubCell"/>
</dbReference>
<keyword evidence="5" id="KW-0573">Peptidoglycan synthesis</keyword>
<feature type="transmembrane region" description="Helical" evidence="8">
    <location>
        <begin position="412"/>
        <end position="434"/>
    </location>
</feature>
<evidence type="ECO:0000256" key="8">
    <source>
        <dbReference type="SAM" id="Phobius"/>
    </source>
</evidence>
<keyword evidence="6 8" id="KW-1133">Transmembrane helix</keyword>
<feature type="transmembrane region" description="Helical" evidence="8">
    <location>
        <begin position="12"/>
        <end position="34"/>
    </location>
</feature>
<name>A0A1K0GPS9_9ACTN</name>
<feature type="transmembrane region" description="Helical" evidence="8">
    <location>
        <begin position="54"/>
        <end position="77"/>
    </location>
</feature>
<dbReference type="AlphaFoldDB" id="A0A1K0GPS9"/>
<evidence type="ECO:0000256" key="2">
    <source>
        <dbReference type="ARBA" id="ARBA00022475"/>
    </source>
</evidence>
<feature type="transmembrane region" description="Helical" evidence="8">
    <location>
        <begin position="241"/>
        <end position="268"/>
    </location>
</feature>
<feature type="transmembrane region" description="Helical" evidence="8">
    <location>
        <begin position="134"/>
        <end position="153"/>
    </location>
</feature>
<dbReference type="InterPro" id="IPR051050">
    <property type="entry name" value="Lipid_II_flippase_MurJ/MviN"/>
</dbReference>